<accession>A0ABR2S9M5</accession>
<dbReference type="InterPro" id="IPR007867">
    <property type="entry name" value="GMC_OxRtase_C"/>
</dbReference>
<evidence type="ECO:0000256" key="4">
    <source>
        <dbReference type="ARBA" id="ARBA00022827"/>
    </source>
</evidence>
<dbReference type="Gene3D" id="3.30.410.40">
    <property type="match status" value="3"/>
</dbReference>
<dbReference type="PROSITE" id="PS00624">
    <property type="entry name" value="GMC_OXRED_2"/>
    <property type="match status" value="3"/>
</dbReference>
<sequence length="1658" mass="182290">MERGSWRFLKTFLLVVSVLHPYFCHAEKAPNYSFVREATSAPRVSYHRIIVVGGGTTGCPLAATLSFKTSVLVLERGGSPYSKPGKTDKVNFLLQLYDKSSDSYSQQFFSEDGVSCHRARVLGGGSVINAGFYSHADPEFIKEAGLDEDSVRKAYAWVEKKLAFRSPVLQWQSAVKAGLLEAGVSPFNQFTNEHIKGTKIAATIFDENDHRHTAADLLEYAEPKNIKVYLHATVQKIIFTTGTGGSRPRATGVIYEDARGERHEAYLTKDSKSEVIVSAGAIGSPQLLMLSGIGPARQLQAMGIKVVKDQPMVGQNLADNAMNGIMVPSPLPVEVSLLSTVGITQSGNYIEAWSGLNLPSTPGQMRTPVSPVINKMYNEAKKKFGSSLSTRLPGGVIIQKAGRPLSTGHMELRSTNPNETPKVWFNYFQKPEDVKMCVRGMETIIRVVNSRSFSRFRYPSISTRDLLNLTAALPSNLRPRHPNTATSLEQFCRDTEMTFWHYHGSCQVGKVVDSDYRVLGIDGLRVIDASTFHVTPGTNPQATVMMLGRMSPRALLVAVFALAPYFCHAEKAPHYRFVQEATSAPPLSDHSYIVVGGGTAGCPLAATLSEKHNVLVLERGGSPYTKPGKTDKINFLLGLHDTSSDSYAQQFHSEDGVFSHRARVLGGGSAINAGFYSRADPKFIEETRLDQALVKDSYQWVEKKVTFEAPVLQWQSAVRDGLLEAGVSPYNNFTYEHVKGTKIAATIFDKNDHRHSAADLLEYAEPKNIKVYLHATVHQIIFTTTTDGSRPRATGVIYKDASGVKHEAHLTKDSKSEIIVSSGAIGSPQLLMLSGIGPARQLEAMGIKVVMDQPMVGRNMADKALNSIVVPSPLPVEASLLSIVGITQYDNYIEAWSGLNLLSVPRQMRTPLHPIVNQAYKESRIKVGKSHDTRLQGGYIFQKSGRPLSTGHIELRSTDPNETPKVWFNYFKEAKDVEMCVTGMQTIISVVNSKAFKRFRFPSISTRELLNLTAALPSNLRPRHPNTTTSMEQYCRDTPTTFWHYHGSCQVGKVVDNDYRVLGVDSLRVIDASTFHVTPGTSPQATVMMLGRYRDGIRLPLIRSRKCNVLADGLAKDAASDQVGLFDRSKCRFFGNDPQYSFVQEATSAPPVSYHSYIVVGGGAAGCPLAATLSEKANVLVLERGGSPYLVPGKTDKANFLLGLYDTSNESYAQHFYSEDGIFSHRARVLGGGTVINAGYYSHADPKFLEETRLDQALVKDSYQWVEKKLAFQTPILQWQSAVRDALLEAGVQPFNNFTYEHIVGTKIAASIFDENGHRHSAADLLEYANPENIKVYLHATVHQIIFTTETNGSRPRATGVIYVDALGVKHTASLTKDSTSEIIVSSGAIGSPQLLMLSGVGPASQLQAMGIPVVVDQPMVGQNMADNFLNGIIVPSPLPVEISLLPSVGITQFQNYIEAWSGLNMPPFTGPIRKPLPPLLNQIYTEARKKVEPYPNTIRLQGGIIVQKAGRPLSTGYVELKSTDPNETPKVFFNYFNKSEDVDMCVRGMETVIKVVNSKSFSKFRFTSVSTQDLMNLTATITSNVRPKHFNTAMSLPQYCKDSVSTFWHYHGSCQVGKVVDNDYRVLGVDNLRVIDASTFHATPGTNPQATVMMLGR</sequence>
<keyword evidence="2 5" id="KW-0285">Flavoprotein</keyword>
<keyword evidence="3 6" id="KW-0732">Signal</keyword>
<dbReference type="SUPFAM" id="SSF54373">
    <property type="entry name" value="FAD-linked reductases, C-terminal domain"/>
    <property type="match status" value="3"/>
</dbReference>
<feature type="signal peptide" evidence="6">
    <location>
        <begin position="1"/>
        <end position="26"/>
    </location>
</feature>
<feature type="domain" description="Glucose-methanol-choline oxidoreductase N-terminal" evidence="7">
    <location>
        <begin position="1227"/>
        <end position="1250"/>
    </location>
</feature>
<feature type="domain" description="Glucose-methanol-choline oxidoreductase N-terminal" evidence="7">
    <location>
        <begin position="662"/>
        <end position="685"/>
    </location>
</feature>
<evidence type="ECO:0000313" key="9">
    <source>
        <dbReference type="EMBL" id="KAK9021869.1"/>
    </source>
</evidence>
<dbReference type="EMBL" id="JBBPBN010000016">
    <property type="protein sequence ID" value="KAK9021869.1"/>
    <property type="molecule type" value="Genomic_DNA"/>
</dbReference>
<organism evidence="9 10">
    <name type="scientific">Hibiscus sabdariffa</name>
    <name type="common">roselle</name>
    <dbReference type="NCBI Taxonomy" id="183260"/>
    <lineage>
        <taxon>Eukaryota</taxon>
        <taxon>Viridiplantae</taxon>
        <taxon>Streptophyta</taxon>
        <taxon>Embryophyta</taxon>
        <taxon>Tracheophyta</taxon>
        <taxon>Spermatophyta</taxon>
        <taxon>Magnoliopsida</taxon>
        <taxon>eudicotyledons</taxon>
        <taxon>Gunneridae</taxon>
        <taxon>Pentapetalae</taxon>
        <taxon>rosids</taxon>
        <taxon>malvids</taxon>
        <taxon>Malvales</taxon>
        <taxon>Malvaceae</taxon>
        <taxon>Malvoideae</taxon>
        <taxon>Hibiscus</taxon>
    </lineage>
</organism>
<evidence type="ECO:0000313" key="10">
    <source>
        <dbReference type="Proteomes" id="UP001396334"/>
    </source>
</evidence>
<dbReference type="Gene3D" id="3.50.50.60">
    <property type="entry name" value="FAD/NAD(P)-binding domain"/>
    <property type="match status" value="3"/>
</dbReference>
<dbReference type="PANTHER" id="PTHR45968">
    <property type="entry name" value="OSJNBA0019K04.7 PROTEIN"/>
    <property type="match status" value="1"/>
</dbReference>
<keyword evidence="10" id="KW-1185">Reference proteome</keyword>
<reference evidence="9 10" key="1">
    <citation type="journal article" date="2024" name="G3 (Bethesda)">
        <title>Genome assembly of Hibiscus sabdariffa L. provides insights into metabolisms of medicinal natural products.</title>
        <authorList>
            <person name="Kim T."/>
        </authorList>
    </citation>
    <scope>NUCLEOTIDE SEQUENCE [LARGE SCALE GENOMIC DNA]</scope>
    <source>
        <strain evidence="9">TK-2024</strain>
        <tissue evidence="9">Old leaves</tissue>
    </source>
</reference>
<evidence type="ECO:0000256" key="3">
    <source>
        <dbReference type="ARBA" id="ARBA00022729"/>
    </source>
</evidence>
<dbReference type="SUPFAM" id="SSF51905">
    <property type="entry name" value="FAD/NAD(P)-binding domain"/>
    <property type="match status" value="3"/>
</dbReference>
<dbReference type="PROSITE" id="PS00623">
    <property type="entry name" value="GMC_OXRED_1"/>
    <property type="match status" value="2"/>
</dbReference>
<evidence type="ECO:0000256" key="1">
    <source>
        <dbReference type="ARBA" id="ARBA00001974"/>
    </source>
</evidence>
<evidence type="ECO:0000259" key="8">
    <source>
        <dbReference type="PROSITE" id="PS00624"/>
    </source>
</evidence>
<dbReference type="InterPro" id="IPR036188">
    <property type="entry name" value="FAD/NAD-bd_sf"/>
</dbReference>
<dbReference type="InterPro" id="IPR000172">
    <property type="entry name" value="GMC_OxRdtase_N"/>
</dbReference>
<gene>
    <name evidence="9" type="ORF">V6N11_011834</name>
</gene>
<dbReference type="Pfam" id="PF00732">
    <property type="entry name" value="GMC_oxred_N"/>
    <property type="match status" value="3"/>
</dbReference>
<comment type="similarity">
    <text evidence="5">Belongs to the GMC oxidoreductase family.</text>
</comment>
<keyword evidence="4 5" id="KW-0274">FAD</keyword>
<dbReference type="PANTHER" id="PTHR45968:SF31">
    <property type="entry name" value="GLUCOSE-METHANOL-CHOLINE (GMC) OXIDOREDUCTASE FAMILY PROTEIN"/>
    <property type="match status" value="1"/>
</dbReference>
<dbReference type="InterPro" id="IPR051871">
    <property type="entry name" value="GMC_Oxidoreductase-Related"/>
</dbReference>
<feature type="chain" id="PRO_5047482884" description="Glucose-methanol-choline oxidoreductase N-terminal domain-containing protein" evidence="6">
    <location>
        <begin position="27"/>
        <end position="1658"/>
    </location>
</feature>
<evidence type="ECO:0000256" key="5">
    <source>
        <dbReference type="RuleBase" id="RU003968"/>
    </source>
</evidence>
<feature type="domain" description="Glucose-methanol-choline oxidoreductase N-terminal" evidence="8">
    <location>
        <begin position="823"/>
        <end position="837"/>
    </location>
</feature>
<evidence type="ECO:0000256" key="2">
    <source>
        <dbReference type="ARBA" id="ARBA00022630"/>
    </source>
</evidence>
<comment type="caution">
    <text evidence="9">The sequence shown here is derived from an EMBL/GenBank/DDBJ whole genome shotgun (WGS) entry which is preliminary data.</text>
</comment>
<name>A0ABR2S9M5_9ROSI</name>
<feature type="domain" description="Glucose-methanol-choline oxidoreductase N-terminal" evidence="8">
    <location>
        <begin position="280"/>
        <end position="294"/>
    </location>
</feature>
<comment type="cofactor">
    <cofactor evidence="1">
        <name>FAD</name>
        <dbReference type="ChEBI" id="CHEBI:57692"/>
    </cofactor>
</comment>
<protein>
    <recommendedName>
        <fullName evidence="7 8">Glucose-methanol-choline oxidoreductase N-terminal domain-containing protein</fullName>
    </recommendedName>
</protein>
<dbReference type="Pfam" id="PF05199">
    <property type="entry name" value="GMC_oxred_C"/>
    <property type="match status" value="3"/>
</dbReference>
<evidence type="ECO:0000259" key="7">
    <source>
        <dbReference type="PROSITE" id="PS00623"/>
    </source>
</evidence>
<evidence type="ECO:0000256" key="6">
    <source>
        <dbReference type="SAM" id="SignalP"/>
    </source>
</evidence>
<feature type="domain" description="Glucose-methanol-choline oxidoreductase N-terminal" evidence="8">
    <location>
        <begin position="1388"/>
        <end position="1402"/>
    </location>
</feature>
<dbReference type="Proteomes" id="UP001396334">
    <property type="component" value="Unassembled WGS sequence"/>
</dbReference>
<proteinExistence type="inferred from homology"/>